<dbReference type="Proteomes" id="UP000800094">
    <property type="component" value="Unassembled WGS sequence"/>
</dbReference>
<evidence type="ECO:0000313" key="1">
    <source>
        <dbReference type="EMBL" id="KAF2244165.1"/>
    </source>
</evidence>
<protein>
    <submittedName>
        <fullName evidence="1">Uncharacterized protein</fullName>
    </submittedName>
</protein>
<dbReference type="RefSeq" id="XP_033679169.1">
    <property type="nucleotide sequence ID" value="XM_033836539.1"/>
</dbReference>
<organism evidence="1 2">
    <name type="scientific">Trematosphaeria pertusa</name>
    <dbReference type="NCBI Taxonomy" id="390896"/>
    <lineage>
        <taxon>Eukaryota</taxon>
        <taxon>Fungi</taxon>
        <taxon>Dikarya</taxon>
        <taxon>Ascomycota</taxon>
        <taxon>Pezizomycotina</taxon>
        <taxon>Dothideomycetes</taxon>
        <taxon>Pleosporomycetidae</taxon>
        <taxon>Pleosporales</taxon>
        <taxon>Massarineae</taxon>
        <taxon>Trematosphaeriaceae</taxon>
        <taxon>Trematosphaeria</taxon>
    </lineage>
</organism>
<dbReference type="GeneID" id="54589869"/>
<dbReference type="EMBL" id="ML987203">
    <property type="protein sequence ID" value="KAF2244165.1"/>
    <property type="molecule type" value="Genomic_DNA"/>
</dbReference>
<proteinExistence type="predicted"/>
<keyword evidence="2" id="KW-1185">Reference proteome</keyword>
<reference evidence="1" key="1">
    <citation type="journal article" date="2020" name="Stud. Mycol.">
        <title>101 Dothideomycetes genomes: a test case for predicting lifestyles and emergence of pathogens.</title>
        <authorList>
            <person name="Haridas S."/>
            <person name="Albert R."/>
            <person name="Binder M."/>
            <person name="Bloem J."/>
            <person name="Labutti K."/>
            <person name="Salamov A."/>
            <person name="Andreopoulos B."/>
            <person name="Baker S."/>
            <person name="Barry K."/>
            <person name="Bills G."/>
            <person name="Bluhm B."/>
            <person name="Cannon C."/>
            <person name="Castanera R."/>
            <person name="Culley D."/>
            <person name="Daum C."/>
            <person name="Ezra D."/>
            <person name="Gonzalez J."/>
            <person name="Henrissat B."/>
            <person name="Kuo A."/>
            <person name="Liang C."/>
            <person name="Lipzen A."/>
            <person name="Lutzoni F."/>
            <person name="Magnuson J."/>
            <person name="Mondo S."/>
            <person name="Nolan M."/>
            <person name="Ohm R."/>
            <person name="Pangilinan J."/>
            <person name="Park H.-J."/>
            <person name="Ramirez L."/>
            <person name="Alfaro M."/>
            <person name="Sun H."/>
            <person name="Tritt A."/>
            <person name="Yoshinaga Y."/>
            <person name="Zwiers L.-H."/>
            <person name="Turgeon B."/>
            <person name="Goodwin S."/>
            <person name="Spatafora J."/>
            <person name="Crous P."/>
            <person name="Grigoriev I."/>
        </authorList>
    </citation>
    <scope>NUCLEOTIDE SEQUENCE</scope>
    <source>
        <strain evidence="1">CBS 122368</strain>
    </source>
</reference>
<dbReference type="AlphaFoldDB" id="A0A6A6I140"/>
<dbReference type="OrthoDB" id="5424205at2759"/>
<accession>A0A6A6I140</accession>
<sequence>MTVCGYVDDTLKNRERLDKPGCLQMFWYGEPQWVGCQFENGEAIEDTCVRQHPLVRQRFCASPINK</sequence>
<gene>
    <name evidence="1" type="ORF">BU26DRAFT_95410</name>
</gene>
<evidence type="ECO:0000313" key="2">
    <source>
        <dbReference type="Proteomes" id="UP000800094"/>
    </source>
</evidence>
<name>A0A6A6I140_9PLEO</name>